<name>A0A1V5ZPR5_9BACT</name>
<protein>
    <submittedName>
        <fullName evidence="1">Uncharacterized protein</fullName>
    </submittedName>
</protein>
<gene>
    <name evidence="1" type="ORF">BWY04_00366</name>
</gene>
<dbReference type="EMBL" id="MWDB01000004">
    <property type="protein sequence ID" value="OQB42300.1"/>
    <property type="molecule type" value="Genomic_DNA"/>
</dbReference>
<organism evidence="1">
    <name type="scientific">candidate division CPR1 bacterium ADurb.Bin160</name>
    <dbReference type="NCBI Taxonomy" id="1852826"/>
    <lineage>
        <taxon>Bacteria</taxon>
        <taxon>candidate division CPR1</taxon>
    </lineage>
</organism>
<dbReference type="Proteomes" id="UP000485621">
    <property type="component" value="Unassembled WGS sequence"/>
</dbReference>
<evidence type="ECO:0000313" key="1">
    <source>
        <dbReference type="EMBL" id="OQB42300.1"/>
    </source>
</evidence>
<sequence>MNILIASHTHQLNNILKELELRKITKEEFLEKQNAEFKRHQNLVEALKQDIEAENKYNNSST</sequence>
<accession>A0A1V5ZPR5</accession>
<proteinExistence type="predicted"/>
<dbReference type="AlphaFoldDB" id="A0A1V5ZPR5"/>
<reference evidence="1" key="1">
    <citation type="submission" date="2017-02" db="EMBL/GenBank/DDBJ databases">
        <title>Delving into the versatile metabolic prowess of the omnipresent phylum Bacteroidetes.</title>
        <authorList>
            <person name="Nobu M.K."/>
            <person name="Mei R."/>
            <person name="Narihiro T."/>
            <person name="Kuroda K."/>
            <person name="Liu W.-T."/>
        </authorList>
    </citation>
    <scope>NUCLEOTIDE SEQUENCE</scope>
    <source>
        <strain evidence="1">ADurb.Bin160</strain>
    </source>
</reference>
<comment type="caution">
    <text evidence="1">The sequence shown here is derived from an EMBL/GenBank/DDBJ whole genome shotgun (WGS) entry which is preliminary data.</text>
</comment>